<dbReference type="PROSITE" id="PS00194">
    <property type="entry name" value="THIOREDOXIN_1"/>
    <property type="match status" value="1"/>
</dbReference>
<dbReference type="InterPro" id="IPR013766">
    <property type="entry name" value="Thioredoxin_domain"/>
</dbReference>
<proteinExistence type="predicted"/>
<dbReference type="SUPFAM" id="SSF52200">
    <property type="entry name" value="Toll/Interleukin receptor TIR domain"/>
    <property type="match status" value="1"/>
</dbReference>
<gene>
    <name evidence="3" type="ORF">PCAR00345_LOCUS2834</name>
</gene>
<dbReference type="SUPFAM" id="SSF52833">
    <property type="entry name" value="Thioredoxin-like"/>
    <property type="match status" value="1"/>
</dbReference>
<dbReference type="Gene3D" id="3.40.30.10">
    <property type="entry name" value="Glutaredoxin"/>
    <property type="match status" value="1"/>
</dbReference>
<protein>
    <recommendedName>
        <fullName evidence="4">Thioredoxin domain-containing protein</fullName>
    </recommendedName>
</protein>
<feature type="domain" description="TIR" evidence="1">
    <location>
        <begin position="381"/>
        <end position="531"/>
    </location>
</feature>
<dbReference type="InterPro" id="IPR036249">
    <property type="entry name" value="Thioredoxin-like_sf"/>
</dbReference>
<dbReference type="Gene3D" id="3.40.50.10140">
    <property type="entry name" value="Toll/interleukin-1 receptor homology (TIR) domain"/>
    <property type="match status" value="1"/>
</dbReference>
<dbReference type="EMBL" id="HBIZ01004997">
    <property type="protein sequence ID" value="CAE0750249.1"/>
    <property type="molecule type" value="Transcribed_RNA"/>
</dbReference>
<dbReference type="Pfam" id="PF00085">
    <property type="entry name" value="Thioredoxin"/>
    <property type="match status" value="1"/>
</dbReference>
<dbReference type="PANTHER" id="PTHR46270">
    <property type="entry name" value="ARMADILLO-TYPE FOLD-RELATED"/>
    <property type="match status" value="1"/>
</dbReference>
<dbReference type="InterPro" id="IPR035897">
    <property type="entry name" value="Toll_tir_struct_dom_sf"/>
</dbReference>
<dbReference type="PANTHER" id="PTHR46270:SF2">
    <property type="entry name" value="TIR DOMAIN-CONTAINING PROTEIN"/>
    <property type="match status" value="1"/>
</dbReference>
<dbReference type="Pfam" id="PF13676">
    <property type="entry name" value="TIR_2"/>
    <property type="match status" value="1"/>
</dbReference>
<evidence type="ECO:0008006" key="4">
    <source>
        <dbReference type="Google" id="ProtNLM"/>
    </source>
</evidence>
<evidence type="ECO:0000313" key="3">
    <source>
        <dbReference type="EMBL" id="CAE0750249.1"/>
    </source>
</evidence>
<dbReference type="CDD" id="cd02947">
    <property type="entry name" value="TRX_family"/>
    <property type="match status" value="1"/>
</dbReference>
<feature type="domain" description="Thioredoxin" evidence="2">
    <location>
        <begin position="244"/>
        <end position="360"/>
    </location>
</feature>
<dbReference type="GO" id="GO:0007165">
    <property type="term" value="P:signal transduction"/>
    <property type="evidence" value="ECO:0007669"/>
    <property type="project" value="InterPro"/>
</dbReference>
<evidence type="ECO:0000259" key="1">
    <source>
        <dbReference type="PROSITE" id="PS50104"/>
    </source>
</evidence>
<evidence type="ECO:0000259" key="2">
    <source>
        <dbReference type="PROSITE" id="PS51352"/>
    </source>
</evidence>
<dbReference type="InterPro" id="IPR000157">
    <property type="entry name" value="TIR_dom"/>
</dbReference>
<dbReference type="PROSITE" id="PS51352">
    <property type="entry name" value="THIOREDOXIN_2"/>
    <property type="match status" value="1"/>
</dbReference>
<dbReference type="AlphaFoldDB" id="A0A7S4ESR1"/>
<reference evidence="3" key="1">
    <citation type="submission" date="2021-01" db="EMBL/GenBank/DDBJ databases">
        <authorList>
            <person name="Corre E."/>
            <person name="Pelletier E."/>
            <person name="Niang G."/>
            <person name="Scheremetjew M."/>
            <person name="Finn R."/>
            <person name="Kale V."/>
            <person name="Holt S."/>
            <person name="Cochrane G."/>
            <person name="Meng A."/>
            <person name="Brown T."/>
            <person name="Cohen L."/>
        </authorList>
    </citation>
    <scope>NUCLEOTIDE SEQUENCE</scope>
    <source>
        <strain evidence="3">CCMP645</strain>
    </source>
</reference>
<dbReference type="InterPro" id="IPR017937">
    <property type="entry name" value="Thioredoxin_CS"/>
</dbReference>
<organism evidence="3">
    <name type="scientific">Chrysotila carterae</name>
    <name type="common">Marine alga</name>
    <name type="synonym">Syracosphaera carterae</name>
    <dbReference type="NCBI Taxonomy" id="13221"/>
    <lineage>
        <taxon>Eukaryota</taxon>
        <taxon>Haptista</taxon>
        <taxon>Haptophyta</taxon>
        <taxon>Prymnesiophyceae</taxon>
        <taxon>Isochrysidales</taxon>
        <taxon>Isochrysidaceae</taxon>
        <taxon>Chrysotila</taxon>
    </lineage>
</organism>
<sequence length="539" mass="61291">MSWHYRHGFRDEAGMMDWWDLEKFAQQFNSQNRVSHEKAWLCECCDRYFQSADQRYHCLDCGEDEFNLCSDCFDRASLRCARGPFAAHVRSHEFVLTGSTRNTDSFFSIPKRCPPPVQVSLPLKKGTLVTLHSLVRAAHLNGAFGLIDSNDGNRYEVQLQQSDGSSAKIVSVKPDNVSVPPPLEKGTRVCVHSLSRAKDYYNGTYGVVVEVIDNGASYLVDMQDEPSNHRLLVKRHNLKLSDRSQGGAQLLTLAREDHFAGVVNRFSVTVAGFFTNWCEPCQRLRPVFERLAKDSHDIPQSMAFAFLVVNPDNFPGLVWSCGLTGYPTVFFYVDGRPLHHLRITQCDPNGLRNVVTMLKSKYRMQAPSPSAPLSCAVPTSHGYCAFLSHDWGHQNKNHERVQLVNSLLREEGITTWFDEQDPDQGGMEGDIIQAMDEAIEKSCVFVLFITQNYMEKLSSKKANNCKREFRFANRKWKDDCTAIIKVVMEPHLLDENKWCRDLFCDHSGHLYVDMSSESKLKSNLGRLAQQIQSRKSKVS</sequence>
<accession>A0A7S4ESR1</accession>
<dbReference type="PROSITE" id="PS50104">
    <property type="entry name" value="TIR"/>
    <property type="match status" value="1"/>
</dbReference>
<name>A0A7S4ESR1_CHRCT</name>